<dbReference type="Proteomes" id="UP000008068">
    <property type="component" value="Unassembled WGS sequence"/>
</dbReference>
<dbReference type="HOGENOM" id="CLU_051410_0_0_1"/>
<name>G0MM87_CAEBE</name>
<protein>
    <recommendedName>
        <fullName evidence="3">Ubiquitin-like domain-containing protein</fullName>
    </recommendedName>
</protein>
<accession>G0MM87</accession>
<reference evidence="2" key="1">
    <citation type="submission" date="2011-07" db="EMBL/GenBank/DDBJ databases">
        <authorList>
            <consortium name="Caenorhabditis brenneri Sequencing and Analysis Consortium"/>
            <person name="Wilson R.K."/>
        </authorList>
    </citation>
    <scope>NUCLEOTIDE SEQUENCE [LARGE SCALE GENOMIC DNA]</scope>
    <source>
        <strain evidence="2">PB2801</strain>
    </source>
</reference>
<dbReference type="AlphaFoldDB" id="G0MM87"/>
<organism evidence="2">
    <name type="scientific">Caenorhabditis brenneri</name>
    <name type="common">Nematode worm</name>
    <dbReference type="NCBI Taxonomy" id="135651"/>
    <lineage>
        <taxon>Eukaryota</taxon>
        <taxon>Metazoa</taxon>
        <taxon>Ecdysozoa</taxon>
        <taxon>Nematoda</taxon>
        <taxon>Chromadorea</taxon>
        <taxon>Rhabditida</taxon>
        <taxon>Rhabditina</taxon>
        <taxon>Rhabditomorpha</taxon>
        <taxon>Rhabditoidea</taxon>
        <taxon>Rhabditidae</taxon>
        <taxon>Peloderinae</taxon>
        <taxon>Caenorhabditis</taxon>
    </lineage>
</organism>
<dbReference type="PANTHER" id="PTHR33651">
    <property type="entry name" value="PROTEIN CBG06246"/>
    <property type="match status" value="1"/>
</dbReference>
<evidence type="ECO:0000313" key="2">
    <source>
        <dbReference type="Proteomes" id="UP000008068"/>
    </source>
</evidence>
<proteinExistence type="predicted"/>
<dbReference type="OrthoDB" id="5796311at2759"/>
<evidence type="ECO:0008006" key="3">
    <source>
        <dbReference type="Google" id="ProtNLM"/>
    </source>
</evidence>
<dbReference type="PANTHER" id="PTHR33651:SF3">
    <property type="entry name" value="PHAGE PROTEIN"/>
    <property type="match status" value="1"/>
</dbReference>
<dbReference type="EMBL" id="GL379801">
    <property type="protein sequence ID" value="EGT36641.1"/>
    <property type="molecule type" value="Genomic_DNA"/>
</dbReference>
<dbReference type="CDD" id="cd17039">
    <property type="entry name" value="Ubl_ubiquitin_like"/>
    <property type="match status" value="1"/>
</dbReference>
<dbReference type="InParanoid" id="G0MM87"/>
<dbReference type="OMA" id="NYETICS"/>
<dbReference type="SUPFAM" id="SSF54236">
    <property type="entry name" value="Ubiquitin-like"/>
    <property type="match status" value="1"/>
</dbReference>
<gene>
    <name evidence="1" type="ORF">CAEBREN_14638</name>
</gene>
<evidence type="ECO:0000313" key="1">
    <source>
        <dbReference type="EMBL" id="EGT36641.1"/>
    </source>
</evidence>
<sequence>MVSVTFRVTGQDGDITFDGNKIDPEIEYDDLREKIQSVTGIPQGLQKIQFNGKELAKTLHPVLSIKNFDELVVQHAHLNIWQLYLQHWTSFTAANSPKSLRTRLAKQAIDCANALEDTNFFTVYTDFGKQWNATIGIMLRFIDKTQDALEESAKKFFAPMYPNSKIEFNQKTGGTRTGIVVVITYENEKATYYMKTYHHAGSSMSIQNMAGRKTPDLREMFAYRFLEVIGVGPTVYFPFYDGSKFIHYIATKEVMQFTMFNDIKDLGLKKKVVVESYLLSLLIGVRDLNEGNIGSNEDSTVSIIDFYVTDKDNFVEPDIINTFKNKSRFGGEGTAADVLVEIGPEERMSIVKDAVTQWSMIKEMTTDIIEKEKTELKAHGIEFGTVTNDVESYLRDIKLNYETICSAFEQV</sequence>
<dbReference type="InterPro" id="IPR029071">
    <property type="entry name" value="Ubiquitin-like_domsf"/>
</dbReference>
<dbReference type="eggNOG" id="ENOG502TH2J">
    <property type="taxonomic scope" value="Eukaryota"/>
</dbReference>
<keyword evidence="2" id="KW-1185">Reference proteome</keyword>